<dbReference type="EMBL" id="BAABAO010000003">
    <property type="protein sequence ID" value="GAA4123450.1"/>
    <property type="molecule type" value="Genomic_DNA"/>
</dbReference>
<organism evidence="1 2">
    <name type="scientific">Flavobacterium chungbukense</name>
    <dbReference type="NCBI Taxonomy" id="877464"/>
    <lineage>
        <taxon>Bacteria</taxon>
        <taxon>Pseudomonadati</taxon>
        <taxon>Bacteroidota</taxon>
        <taxon>Flavobacteriia</taxon>
        <taxon>Flavobacteriales</taxon>
        <taxon>Flavobacteriaceae</taxon>
        <taxon>Flavobacterium</taxon>
    </lineage>
</organism>
<proteinExistence type="predicted"/>
<sequence length="84" mass="9926">MWYTRKLIFKLSLLFCLLLSFFIFSFQTKNEEILIVSYSAIDCPCAQWKIENKNNTSNIYLERVNSKLLDADNIWDGKTLPLKL</sequence>
<accession>A0ABP7XPM3</accession>
<dbReference type="Proteomes" id="UP001501333">
    <property type="component" value="Unassembled WGS sequence"/>
</dbReference>
<reference evidence="2" key="1">
    <citation type="journal article" date="2019" name="Int. J. Syst. Evol. Microbiol.">
        <title>The Global Catalogue of Microorganisms (GCM) 10K type strain sequencing project: providing services to taxonomists for standard genome sequencing and annotation.</title>
        <authorList>
            <consortium name="The Broad Institute Genomics Platform"/>
            <consortium name="The Broad Institute Genome Sequencing Center for Infectious Disease"/>
            <person name="Wu L."/>
            <person name="Ma J."/>
        </authorList>
    </citation>
    <scope>NUCLEOTIDE SEQUENCE [LARGE SCALE GENOMIC DNA]</scope>
    <source>
        <strain evidence="2">JCM 17386</strain>
    </source>
</reference>
<evidence type="ECO:0000313" key="2">
    <source>
        <dbReference type="Proteomes" id="UP001501333"/>
    </source>
</evidence>
<gene>
    <name evidence="1" type="ORF">GCM10022250_07140</name>
</gene>
<protein>
    <submittedName>
        <fullName evidence="1">Uncharacterized protein</fullName>
    </submittedName>
</protein>
<evidence type="ECO:0000313" key="1">
    <source>
        <dbReference type="EMBL" id="GAA4123450.1"/>
    </source>
</evidence>
<comment type="caution">
    <text evidence="1">The sequence shown here is derived from an EMBL/GenBank/DDBJ whole genome shotgun (WGS) entry which is preliminary data.</text>
</comment>
<name>A0ABP7XPM3_9FLAO</name>
<keyword evidence="2" id="KW-1185">Reference proteome</keyword>